<dbReference type="PROSITE" id="PS00139">
    <property type="entry name" value="THIOL_PROTEASE_CYS"/>
    <property type="match status" value="1"/>
</dbReference>
<evidence type="ECO:0000256" key="4">
    <source>
        <dbReference type="ARBA" id="ARBA00022807"/>
    </source>
</evidence>
<keyword evidence="6" id="KW-1015">Disulfide bond</keyword>
<evidence type="ECO:0000256" key="5">
    <source>
        <dbReference type="ARBA" id="ARBA00023145"/>
    </source>
</evidence>
<feature type="domain" description="Peptidase C1A papain C-terminal" evidence="8">
    <location>
        <begin position="129"/>
        <end position="363"/>
    </location>
</feature>
<dbReference type="GO" id="GO:0008234">
    <property type="term" value="F:cysteine-type peptidase activity"/>
    <property type="evidence" value="ECO:0007669"/>
    <property type="project" value="UniProtKB-KW"/>
</dbReference>
<proteinExistence type="inferred from homology"/>
<dbReference type="InterPro" id="IPR038765">
    <property type="entry name" value="Papain-like_cys_pep_sf"/>
</dbReference>
<feature type="signal peptide" evidence="7">
    <location>
        <begin position="1"/>
        <end position="20"/>
    </location>
</feature>
<dbReference type="SMART" id="SM00848">
    <property type="entry name" value="Inhibitor_I29"/>
    <property type="match status" value="1"/>
</dbReference>
<evidence type="ECO:0000313" key="10">
    <source>
        <dbReference type="EMBL" id="CAH0391622.1"/>
    </source>
</evidence>
<dbReference type="PANTHER" id="PTHR12411">
    <property type="entry name" value="CYSTEINE PROTEASE FAMILY C1-RELATED"/>
    <property type="match status" value="1"/>
</dbReference>
<evidence type="ECO:0000256" key="3">
    <source>
        <dbReference type="ARBA" id="ARBA00022801"/>
    </source>
</evidence>
<keyword evidence="7" id="KW-0732">Signal</keyword>
<gene>
    <name evidence="10" type="ORF">BEMITA_LOCUS10221</name>
</gene>
<keyword evidence="4" id="KW-0788">Thiol protease</keyword>
<dbReference type="CDD" id="cd02248">
    <property type="entry name" value="Peptidase_C1A"/>
    <property type="match status" value="1"/>
</dbReference>
<keyword evidence="5" id="KW-0865">Zymogen</keyword>
<comment type="similarity">
    <text evidence="1">Belongs to the peptidase C1 family.</text>
</comment>
<dbReference type="Pfam" id="PF08246">
    <property type="entry name" value="Inhibitor_I29"/>
    <property type="match status" value="1"/>
</dbReference>
<dbReference type="InterPro" id="IPR013128">
    <property type="entry name" value="Peptidase_C1A"/>
</dbReference>
<evidence type="ECO:0000256" key="6">
    <source>
        <dbReference type="ARBA" id="ARBA00023157"/>
    </source>
</evidence>
<dbReference type="InterPro" id="IPR000668">
    <property type="entry name" value="Peptidase_C1A_C"/>
</dbReference>
<feature type="domain" description="Cathepsin propeptide inhibitor" evidence="9">
    <location>
        <begin position="41"/>
        <end position="98"/>
    </location>
</feature>
<dbReference type="AlphaFoldDB" id="A0A9P0F7W6"/>
<accession>A0A9P0F7W6</accession>
<dbReference type="EMBL" id="OU963867">
    <property type="protein sequence ID" value="CAH0391622.1"/>
    <property type="molecule type" value="Genomic_DNA"/>
</dbReference>
<evidence type="ECO:0000259" key="9">
    <source>
        <dbReference type="SMART" id="SM00848"/>
    </source>
</evidence>
<dbReference type="InterPro" id="IPR000169">
    <property type="entry name" value="Pept_cys_AS"/>
</dbReference>
<keyword evidence="3" id="KW-0378">Hydrolase</keyword>
<dbReference type="GO" id="GO:0006508">
    <property type="term" value="P:proteolysis"/>
    <property type="evidence" value="ECO:0007669"/>
    <property type="project" value="UniProtKB-KW"/>
</dbReference>
<keyword evidence="11" id="KW-1185">Reference proteome</keyword>
<evidence type="ECO:0000313" key="11">
    <source>
        <dbReference type="Proteomes" id="UP001152759"/>
    </source>
</evidence>
<dbReference type="InterPro" id="IPR013201">
    <property type="entry name" value="Prot_inhib_I29"/>
</dbReference>
<keyword evidence="2" id="KW-0645">Protease</keyword>
<dbReference type="PROSITE" id="PS00640">
    <property type="entry name" value="THIOL_PROTEASE_ASN"/>
    <property type="match status" value="1"/>
</dbReference>
<evidence type="ECO:0000256" key="1">
    <source>
        <dbReference type="ARBA" id="ARBA00008455"/>
    </source>
</evidence>
<evidence type="ECO:0000259" key="8">
    <source>
        <dbReference type="SMART" id="SM00645"/>
    </source>
</evidence>
<dbReference type="Proteomes" id="UP001152759">
    <property type="component" value="Chromosome 6"/>
</dbReference>
<dbReference type="Gene3D" id="3.90.70.10">
    <property type="entry name" value="Cysteine proteinases"/>
    <property type="match status" value="1"/>
</dbReference>
<dbReference type="InterPro" id="IPR025661">
    <property type="entry name" value="Pept_asp_AS"/>
</dbReference>
<organism evidence="10 11">
    <name type="scientific">Bemisia tabaci</name>
    <name type="common">Sweetpotato whitefly</name>
    <name type="synonym">Aleurodes tabaci</name>
    <dbReference type="NCBI Taxonomy" id="7038"/>
    <lineage>
        <taxon>Eukaryota</taxon>
        <taxon>Metazoa</taxon>
        <taxon>Ecdysozoa</taxon>
        <taxon>Arthropoda</taxon>
        <taxon>Hexapoda</taxon>
        <taxon>Insecta</taxon>
        <taxon>Pterygota</taxon>
        <taxon>Neoptera</taxon>
        <taxon>Paraneoptera</taxon>
        <taxon>Hemiptera</taxon>
        <taxon>Sternorrhyncha</taxon>
        <taxon>Aleyrodoidea</taxon>
        <taxon>Aleyrodidae</taxon>
        <taxon>Aleyrodinae</taxon>
        <taxon>Bemisia</taxon>
    </lineage>
</organism>
<evidence type="ECO:0000256" key="2">
    <source>
        <dbReference type="ARBA" id="ARBA00022670"/>
    </source>
</evidence>
<dbReference type="InterPro" id="IPR039417">
    <property type="entry name" value="Peptidase_C1A_papain-like"/>
</dbReference>
<dbReference type="SUPFAM" id="SSF54001">
    <property type="entry name" value="Cysteine proteinases"/>
    <property type="match status" value="1"/>
</dbReference>
<reference evidence="10" key="1">
    <citation type="submission" date="2021-12" db="EMBL/GenBank/DDBJ databases">
        <authorList>
            <person name="King R."/>
        </authorList>
    </citation>
    <scope>NUCLEOTIDE SEQUENCE</scope>
</reference>
<protein>
    <submittedName>
        <fullName evidence="10">Uncharacterized protein</fullName>
    </submittedName>
</protein>
<dbReference type="PRINTS" id="PR00705">
    <property type="entry name" value="PAPAIN"/>
</dbReference>
<dbReference type="Pfam" id="PF00112">
    <property type="entry name" value="Peptidase_C1"/>
    <property type="match status" value="1"/>
</dbReference>
<dbReference type="SMART" id="SM00645">
    <property type="entry name" value="Pept_C1"/>
    <property type="match status" value="1"/>
</dbReference>
<sequence>MVPVFVLAFAFIACGAGSEARGLNRVSLSPEQKLERNFVEFESFRNKYGRQYLSPTQALERFHVFAKNLEKIDMLNEMEQGTAEYGVNEMADWTQEEFLTRRANLDSAKLLKSVEKENFPTYSKEIKEIPSTKDWFEEGKVAPPKDQGQCGSCWAFSTVGAVESNDAIKNNSLTRRSEQQLVDCDTKSNQLFTPVALHTKFTVVFLTQGCNGGWMDNAFKYLMNNSLRTEASYPYTGKDGSCKVQRGEDGDGGIKVTKIINMKPRDERALKQHIAVNGPTSNAIDATDMQFYNGGIMMPMFCSSLPRRLNHAVLGVGYGTDKRAGDYWIFKNSWGENWGENGFFRLKMGSNACGIANVMQGVETERDRRAV</sequence>
<evidence type="ECO:0000256" key="7">
    <source>
        <dbReference type="SAM" id="SignalP"/>
    </source>
</evidence>
<name>A0A9P0F7W6_BEMTA</name>
<feature type="chain" id="PRO_5040372352" evidence="7">
    <location>
        <begin position="21"/>
        <end position="371"/>
    </location>
</feature>